<evidence type="ECO:0000313" key="6">
    <source>
        <dbReference type="Proteomes" id="UP000199647"/>
    </source>
</evidence>
<evidence type="ECO:0000259" key="3">
    <source>
        <dbReference type="Pfam" id="PF01471"/>
    </source>
</evidence>
<dbReference type="GO" id="GO:0009253">
    <property type="term" value="P:peptidoglycan catabolic process"/>
    <property type="evidence" value="ECO:0007669"/>
    <property type="project" value="TreeGrafter"/>
</dbReference>
<dbReference type="NCBIfam" id="TIGR02283">
    <property type="entry name" value="MltB_2"/>
    <property type="match status" value="1"/>
</dbReference>
<dbReference type="Gene3D" id="1.10.530.10">
    <property type="match status" value="1"/>
</dbReference>
<dbReference type="InterPro" id="IPR023346">
    <property type="entry name" value="Lysozyme-like_dom_sf"/>
</dbReference>
<dbReference type="SUPFAM" id="SSF53955">
    <property type="entry name" value="Lysozyme-like"/>
    <property type="match status" value="1"/>
</dbReference>
<dbReference type="GO" id="GO:0008933">
    <property type="term" value="F:peptidoglycan lytic transglycosylase activity"/>
    <property type="evidence" value="ECO:0007669"/>
    <property type="project" value="TreeGrafter"/>
</dbReference>
<dbReference type="STRING" id="1855383.SAMN05216548_11080"/>
<dbReference type="Gene3D" id="1.10.101.10">
    <property type="entry name" value="PGBD-like superfamily/PGBD"/>
    <property type="match status" value="1"/>
</dbReference>
<keyword evidence="6" id="KW-1185">Reference proteome</keyword>
<dbReference type="FunFam" id="1.10.8.350:FF:000001">
    <property type="entry name" value="Lytic murein transglycosylase B"/>
    <property type="match status" value="1"/>
</dbReference>
<dbReference type="InterPro" id="IPR031304">
    <property type="entry name" value="SLT_2"/>
</dbReference>
<feature type="compositionally biased region" description="Basic and acidic residues" evidence="1">
    <location>
        <begin position="363"/>
        <end position="376"/>
    </location>
</feature>
<dbReference type="SUPFAM" id="SSF47090">
    <property type="entry name" value="PGBD-like"/>
    <property type="match status" value="1"/>
</dbReference>
<dbReference type="InterPro" id="IPR036365">
    <property type="entry name" value="PGBD-like_sf"/>
</dbReference>
<dbReference type="OrthoDB" id="9772911at2"/>
<dbReference type="Proteomes" id="UP000199647">
    <property type="component" value="Unassembled WGS sequence"/>
</dbReference>
<dbReference type="AlphaFoldDB" id="A0A1H9KTK6"/>
<dbReference type="InterPro" id="IPR036366">
    <property type="entry name" value="PGBDSf"/>
</dbReference>
<protein>
    <submittedName>
        <fullName evidence="5">Lytic murein transglycosylase</fullName>
    </submittedName>
</protein>
<keyword evidence="2" id="KW-0732">Signal</keyword>
<name>A0A1H9KTK6_9HYPH</name>
<sequence length="402" mass="43814">MRLKSLLSSSILLIGVTLSGAAWADASCHGGAGFPQWLGQIKGQAARQGFSPRTLAVLDGLTPDPKVLNQDRGQPSLSQSFLQFSDRMVTSDRLSKGRGLIAANRQVLSRVERDYGVPGPVLVALWGFETNFGTFQGSFDTLRALATLGYDCRRPDFFTGELMNALRLIDRGDLSPAEMKGAWAGELGQTQFIPSRYLEFAVDYDGDGRRDLVRSVPDVLASTANYLRSLGWKRGQPWLEEVRVSDTVPWGESARAIRHPRSFWAKAGIRQADGRPLPGDSLPASLILPMGRLGPAFLAYDNFGIFWKWNQSSNYTLAAAYFATRLAGAPALDRGHAPAILSAAEMKEVQQRLRGMGVDGGEPDGRLGETTRDGVKKAQARFGLPQDGYPTAELLAKLRSGR</sequence>
<dbReference type="InterPro" id="IPR011970">
    <property type="entry name" value="MltB_2"/>
</dbReference>
<dbReference type="Pfam" id="PF13406">
    <property type="entry name" value="SLT_2"/>
    <property type="match status" value="1"/>
</dbReference>
<dbReference type="PANTHER" id="PTHR30163:SF8">
    <property type="entry name" value="LYTIC MUREIN TRANSGLYCOSYLASE"/>
    <property type="match status" value="1"/>
</dbReference>
<evidence type="ECO:0000259" key="4">
    <source>
        <dbReference type="Pfam" id="PF13406"/>
    </source>
</evidence>
<feature type="domain" description="Transglycosylase SLT" evidence="4">
    <location>
        <begin position="34"/>
        <end position="323"/>
    </location>
</feature>
<dbReference type="Gene3D" id="1.10.8.350">
    <property type="entry name" value="Bacterial muramidase"/>
    <property type="match status" value="1"/>
</dbReference>
<feature type="region of interest" description="Disordered" evidence="1">
    <location>
        <begin position="356"/>
        <end position="382"/>
    </location>
</feature>
<organism evidence="5 6">
    <name type="scientific">Faunimonas pinastri</name>
    <dbReference type="NCBI Taxonomy" id="1855383"/>
    <lineage>
        <taxon>Bacteria</taxon>
        <taxon>Pseudomonadati</taxon>
        <taxon>Pseudomonadota</taxon>
        <taxon>Alphaproteobacteria</taxon>
        <taxon>Hyphomicrobiales</taxon>
        <taxon>Afifellaceae</taxon>
        <taxon>Faunimonas</taxon>
    </lineage>
</organism>
<dbReference type="InterPro" id="IPR043426">
    <property type="entry name" value="MltB-like"/>
</dbReference>
<accession>A0A1H9KTK6</accession>
<dbReference type="RefSeq" id="WP_092497467.1">
    <property type="nucleotide sequence ID" value="NZ_FOFG01000010.1"/>
</dbReference>
<feature type="signal peptide" evidence="2">
    <location>
        <begin position="1"/>
        <end position="24"/>
    </location>
</feature>
<dbReference type="EMBL" id="FOFG01000010">
    <property type="protein sequence ID" value="SER02369.1"/>
    <property type="molecule type" value="Genomic_DNA"/>
</dbReference>
<reference evidence="5 6" key="1">
    <citation type="submission" date="2016-10" db="EMBL/GenBank/DDBJ databases">
        <authorList>
            <person name="de Groot N.N."/>
        </authorList>
    </citation>
    <scope>NUCLEOTIDE SEQUENCE [LARGE SCALE GENOMIC DNA]</scope>
    <source>
        <strain evidence="5 6">A52C2</strain>
    </source>
</reference>
<dbReference type="PANTHER" id="PTHR30163">
    <property type="entry name" value="MEMBRANE-BOUND LYTIC MUREIN TRANSGLYCOSYLASE B"/>
    <property type="match status" value="1"/>
</dbReference>
<dbReference type="InterPro" id="IPR002477">
    <property type="entry name" value="Peptidoglycan-bd-like"/>
</dbReference>
<gene>
    <name evidence="5" type="ORF">SAMN05216548_11080</name>
</gene>
<evidence type="ECO:0000313" key="5">
    <source>
        <dbReference type="EMBL" id="SER02369.1"/>
    </source>
</evidence>
<evidence type="ECO:0000256" key="1">
    <source>
        <dbReference type="SAM" id="MobiDB-lite"/>
    </source>
</evidence>
<evidence type="ECO:0000256" key="2">
    <source>
        <dbReference type="SAM" id="SignalP"/>
    </source>
</evidence>
<feature type="chain" id="PRO_5011697958" evidence="2">
    <location>
        <begin position="25"/>
        <end position="402"/>
    </location>
</feature>
<proteinExistence type="predicted"/>
<dbReference type="Pfam" id="PF01471">
    <property type="entry name" value="PG_binding_1"/>
    <property type="match status" value="1"/>
</dbReference>
<feature type="domain" description="Peptidoglycan binding-like" evidence="3">
    <location>
        <begin position="344"/>
        <end position="398"/>
    </location>
</feature>